<organism evidence="2 3">
    <name type="scientific">Algoriphagus boseongensis</name>
    <dbReference type="NCBI Taxonomy" id="1442587"/>
    <lineage>
        <taxon>Bacteria</taxon>
        <taxon>Pseudomonadati</taxon>
        <taxon>Bacteroidota</taxon>
        <taxon>Cytophagia</taxon>
        <taxon>Cytophagales</taxon>
        <taxon>Cyclobacteriaceae</taxon>
        <taxon>Algoriphagus</taxon>
    </lineage>
</organism>
<dbReference type="OrthoDB" id="1453014at2"/>
<evidence type="ECO:0000313" key="2">
    <source>
        <dbReference type="EMBL" id="TDQ19534.1"/>
    </source>
</evidence>
<keyword evidence="1" id="KW-0812">Transmembrane</keyword>
<gene>
    <name evidence="2" type="ORF">DFQ04_1357</name>
</gene>
<keyword evidence="1" id="KW-0472">Membrane</keyword>
<accession>A0A4R6TDM4</accession>
<feature type="transmembrane region" description="Helical" evidence="1">
    <location>
        <begin position="12"/>
        <end position="32"/>
    </location>
</feature>
<dbReference type="AlphaFoldDB" id="A0A4R6TDM4"/>
<evidence type="ECO:0000256" key="1">
    <source>
        <dbReference type="SAM" id="Phobius"/>
    </source>
</evidence>
<keyword evidence="3" id="KW-1185">Reference proteome</keyword>
<protein>
    <submittedName>
        <fullName evidence="2">Uncharacterized protein</fullName>
    </submittedName>
</protein>
<feature type="transmembrane region" description="Helical" evidence="1">
    <location>
        <begin position="127"/>
        <end position="155"/>
    </location>
</feature>
<keyword evidence="1" id="KW-1133">Transmembrane helix</keyword>
<proteinExistence type="predicted"/>
<comment type="caution">
    <text evidence="2">The sequence shown here is derived from an EMBL/GenBank/DDBJ whole genome shotgun (WGS) entry which is preliminary data.</text>
</comment>
<sequence length="173" mass="20338">MKSFFEKISTKLVLVILALLFIWFNLMLNQFLSKDHALDLKFAYTAEQAYLSIGQLSFDQRKLYRFGIWALDMPYLLVYSIFLSGILYRLWGIRKIVFLPFVAAFFDLFENLMILRILKVFPRHEDFLAICASVCTSLKWISVLFIFLGIVIGLFKTLYFRQTVPFNSNNIKS</sequence>
<reference evidence="2 3" key="1">
    <citation type="submission" date="2019-03" db="EMBL/GenBank/DDBJ databases">
        <title>Genomic Encyclopedia of Type Strains, Phase III (KMG-III): the genomes of soil and plant-associated and newly described type strains.</title>
        <authorList>
            <person name="Whitman W."/>
        </authorList>
    </citation>
    <scope>NUCLEOTIDE SEQUENCE [LARGE SCALE GENOMIC DNA]</scope>
    <source>
        <strain evidence="2 3">CECT 8446</strain>
    </source>
</reference>
<feature type="transmembrane region" description="Helical" evidence="1">
    <location>
        <begin position="66"/>
        <end position="90"/>
    </location>
</feature>
<dbReference type="Proteomes" id="UP000294535">
    <property type="component" value="Unassembled WGS sequence"/>
</dbReference>
<dbReference type="RefSeq" id="WP_133553931.1">
    <property type="nucleotide sequence ID" value="NZ_SNYF01000005.1"/>
</dbReference>
<name>A0A4R6TDM4_9BACT</name>
<dbReference type="EMBL" id="SNYF01000005">
    <property type="protein sequence ID" value="TDQ19534.1"/>
    <property type="molecule type" value="Genomic_DNA"/>
</dbReference>
<evidence type="ECO:0000313" key="3">
    <source>
        <dbReference type="Proteomes" id="UP000294535"/>
    </source>
</evidence>
<feature type="transmembrane region" description="Helical" evidence="1">
    <location>
        <begin position="97"/>
        <end position="115"/>
    </location>
</feature>